<dbReference type="PANTHER" id="PTHR10907:SF47">
    <property type="entry name" value="REGUCALCIN"/>
    <property type="match status" value="1"/>
</dbReference>
<dbReference type="AlphaFoldDB" id="A0A6I6MLG6"/>
<dbReference type="PANTHER" id="PTHR10907">
    <property type="entry name" value="REGUCALCIN"/>
    <property type="match status" value="1"/>
</dbReference>
<feature type="active site" description="Proton donor/acceptor" evidence="2">
    <location>
        <position position="205"/>
    </location>
</feature>
<evidence type="ECO:0000256" key="2">
    <source>
        <dbReference type="PIRSR" id="PIRSR605511-1"/>
    </source>
</evidence>
<evidence type="ECO:0000256" key="1">
    <source>
        <dbReference type="ARBA" id="ARBA00008853"/>
    </source>
</evidence>
<feature type="domain" description="SMP-30/Gluconolactonase/LRE-like region" evidence="4">
    <location>
        <begin position="22"/>
        <end position="264"/>
    </location>
</feature>
<dbReference type="RefSeq" id="WP_158767045.1">
    <property type="nucleotide sequence ID" value="NZ_CP047045.1"/>
</dbReference>
<feature type="binding site" evidence="3">
    <location>
        <position position="156"/>
    </location>
    <ligand>
        <name>a divalent metal cation</name>
        <dbReference type="ChEBI" id="CHEBI:60240"/>
    </ligand>
</feature>
<feature type="binding site" evidence="3">
    <location>
        <position position="108"/>
    </location>
    <ligand>
        <name>substrate</name>
    </ligand>
</feature>
<keyword evidence="6" id="KW-1185">Reference proteome</keyword>
<dbReference type="InterPro" id="IPR013658">
    <property type="entry name" value="SGL"/>
</dbReference>
<dbReference type="EC" id="3.1.1.15" evidence="5"/>
<dbReference type="Pfam" id="PF08450">
    <property type="entry name" value="SGL"/>
    <property type="match status" value="1"/>
</dbReference>
<evidence type="ECO:0000313" key="6">
    <source>
        <dbReference type="Proteomes" id="UP000431269"/>
    </source>
</evidence>
<name>A0A6I6MLG6_9CAUL</name>
<keyword evidence="3" id="KW-0862">Zinc</keyword>
<dbReference type="InterPro" id="IPR005511">
    <property type="entry name" value="SMP-30"/>
</dbReference>
<sequence length="293" mass="31813">MAALAPTPASAITYTWPVRATLGEGPVYDAREDALYFVDIKGKRLHRLTLKGRAQTTWDMPEAIGWVLPRATRPGFIAGFKSGFAALTLDPLTIHRIGSPEPDRANNRLNDAKVDAHGRIWAGSMDDDEKQSSGALYRLDPSMHWTRMDDGYGVANGPTFSPDGATLYHTDSARRIVYRFALSRDGALSERGVFVRFKDEWGYPDGMTTDSEGGVWIAHWDGARISRFTPDGALDRSIALPVSRPTSCVFAGEALNRMFVTSASIGREGEPLAGGLFEVDAGARGAPSFAFAG</sequence>
<feature type="binding site" evidence="3">
    <location>
        <position position="110"/>
    </location>
    <ligand>
        <name>substrate</name>
    </ligand>
</feature>
<feature type="binding site" evidence="3">
    <location>
        <position position="24"/>
    </location>
    <ligand>
        <name>a divalent metal cation</name>
        <dbReference type="ChEBI" id="CHEBI:60240"/>
    </ligand>
</feature>
<dbReference type="GO" id="GO:0005509">
    <property type="term" value="F:calcium ion binding"/>
    <property type="evidence" value="ECO:0007669"/>
    <property type="project" value="TreeGrafter"/>
</dbReference>
<keyword evidence="3" id="KW-0479">Metal-binding</keyword>
<accession>A0A6I6MLG6</accession>
<feature type="binding site" evidence="3">
    <location>
        <position position="128"/>
    </location>
    <ligand>
        <name>substrate</name>
    </ligand>
</feature>
<dbReference type="SUPFAM" id="SSF63829">
    <property type="entry name" value="Calcium-dependent phosphotriesterase"/>
    <property type="match status" value="1"/>
</dbReference>
<proteinExistence type="inferred from homology"/>
<comment type="cofactor">
    <cofactor evidence="3">
        <name>Zn(2+)</name>
        <dbReference type="ChEBI" id="CHEBI:29105"/>
    </cofactor>
    <text evidence="3">Binds 1 divalent metal cation per subunit.</text>
</comment>
<keyword evidence="5" id="KW-0378">Hydrolase</keyword>
<reference evidence="6" key="1">
    <citation type="submission" date="2019-12" db="EMBL/GenBank/DDBJ databases">
        <title>Complete genome of Terracaulis silvestris 0127_4.</title>
        <authorList>
            <person name="Vieira S."/>
            <person name="Riedel T."/>
            <person name="Sproer C."/>
            <person name="Pascual J."/>
            <person name="Boedeker C."/>
            <person name="Overmann J."/>
        </authorList>
    </citation>
    <scope>NUCLEOTIDE SEQUENCE [LARGE SCALE GENOMIC DNA]</scope>
    <source>
        <strain evidence="6">0127_4</strain>
    </source>
</reference>
<dbReference type="EMBL" id="CP047045">
    <property type="protein sequence ID" value="QGZ96245.1"/>
    <property type="molecule type" value="Genomic_DNA"/>
</dbReference>
<dbReference type="InterPro" id="IPR011042">
    <property type="entry name" value="6-blade_b-propeller_TolB-like"/>
</dbReference>
<comment type="similarity">
    <text evidence="1">Belongs to the SMP-30/CGR1 family.</text>
</comment>
<organism evidence="5 6">
    <name type="scientific">Terricaulis silvestris</name>
    <dbReference type="NCBI Taxonomy" id="2686094"/>
    <lineage>
        <taxon>Bacteria</taxon>
        <taxon>Pseudomonadati</taxon>
        <taxon>Pseudomonadota</taxon>
        <taxon>Alphaproteobacteria</taxon>
        <taxon>Caulobacterales</taxon>
        <taxon>Caulobacteraceae</taxon>
        <taxon>Terricaulis</taxon>
    </lineage>
</organism>
<dbReference type="GO" id="GO:0004341">
    <property type="term" value="F:gluconolactonase activity"/>
    <property type="evidence" value="ECO:0007669"/>
    <property type="project" value="TreeGrafter"/>
</dbReference>
<dbReference type="PRINTS" id="PR01790">
    <property type="entry name" value="SMP30FAMILY"/>
</dbReference>
<evidence type="ECO:0000313" key="5">
    <source>
        <dbReference type="EMBL" id="QGZ96245.1"/>
    </source>
</evidence>
<evidence type="ECO:0000259" key="4">
    <source>
        <dbReference type="Pfam" id="PF08450"/>
    </source>
</evidence>
<gene>
    <name evidence="5" type="primary">araB_2</name>
    <name evidence="5" type="ORF">DSM104635_03103</name>
</gene>
<protein>
    <submittedName>
        <fullName evidence="5">L-arabinolactonase</fullName>
        <ecNumber evidence="5">3.1.1.15</ecNumber>
    </submittedName>
</protein>
<evidence type="ECO:0000256" key="3">
    <source>
        <dbReference type="PIRSR" id="PIRSR605511-2"/>
    </source>
</evidence>
<dbReference type="KEGG" id="tsv:DSM104635_03103"/>
<dbReference type="Proteomes" id="UP000431269">
    <property type="component" value="Chromosome"/>
</dbReference>
<feature type="binding site" evidence="3">
    <location>
        <position position="205"/>
    </location>
    <ligand>
        <name>a divalent metal cation</name>
        <dbReference type="ChEBI" id="CHEBI:60240"/>
    </ligand>
</feature>
<dbReference type="Gene3D" id="2.120.10.30">
    <property type="entry name" value="TolB, C-terminal domain"/>
    <property type="match status" value="1"/>
</dbReference>
<dbReference type="GO" id="GO:0050021">
    <property type="term" value="F:L-arabinonolactonase activity"/>
    <property type="evidence" value="ECO:0007669"/>
    <property type="project" value="UniProtKB-EC"/>
</dbReference>
<dbReference type="GO" id="GO:0019853">
    <property type="term" value="P:L-ascorbic acid biosynthetic process"/>
    <property type="evidence" value="ECO:0007669"/>
    <property type="project" value="TreeGrafter"/>
</dbReference>